<evidence type="ECO:0000313" key="2">
    <source>
        <dbReference type="EMBL" id="OAE24019.1"/>
    </source>
</evidence>
<organism evidence="2 3">
    <name type="scientific">Marchantia polymorpha subsp. ruderalis</name>
    <dbReference type="NCBI Taxonomy" id="1480154"/>
    <lineage>
        <taxon>Eukaryota</taxon>
        <taxon>Viridiplantae</taxon>
        <taxon>Streptophyta</taxon>
        <taxon>Embryophyta</taxon>
        <taxon>Marchantiophyta</taxon>
        <taxon>Marchantiopsida</taxon>
        <taxon>Marchantiidae</taxon>
        <taxon>Marchantiales</taxon>
        <taxon>Marchantiaceae</taxon>
        <taxon>Marchantia</taxon>
    </lineage>
</organism>
<comment type="caution">
    <text evidence="2">The sequence shown here is derived from an EMBL/GenBank/DDBJ whole genome shotgun (WGS) entry which is preliminary data.</text>
</comment>
<dbReference type="EMBL" id="LVLJ01002688">
    <property type="protein sequence ID" value="OAE24019.1"/>
    <property type="molecule type" value="Genomic_DNA"/>
</dbReference>
<evidence type="ECO:0000256" key="1">
    <source>
        <dbReference type="SAM" id="MobiDB-lite"/>
    </source>
</evidence>
<keyword evidence="3" id="KW-1185">Reference proteome</keyword>
<accession>A0A176VT80</accession>
<evidence type="ECO:0000313" key="3">
    <source>
        <dbReference type="Proteomes" id="UP000077202"/>
    </source>
</evidence>
<name>A0A176VT80_MARPO</name>
<proteinExistence type="predicted"/>
<protein>
    <submittedName>
        <fullName evidence="2">Uncharacterized protein</fullName>
    </submittedName>
</protein>
<reference evidence="2" key="1">
    <citation type="submission" date="2016-03" db="EMBL/GenBank/DDBJ databases">
        <title>Mechanisms controlling the formation of the plant cell surface in tip-growing cells are functionally conserved among land plants.</title>
        <authorList>
            <person name="Honkanen S."/>
            <person name="Jones V.A."/>
            <person name="Morieri G."/>
            <person name="Champion C."/>
            <person name="Hetherington A.J."/>
            <person name="Kelly S."/>
            <person name="Saint-Marcoux D."/>
            <person name="Proust H."/>
            <person name="Prescott H."/>
            <person name="Dolan L."/>
        </authorList>
    </citation>
    <scope>NUCLEOTIDE SEQUENCE [LARGE SCALE GENOMIC DNA]</scope>
    <source>
        <tissue evidence="2">Whole gametophyte</tissue>
    </source>
</reference>
<sequence>MASSVQEAMAAQLTSTLHHMRAGRPAARPHYIGLESSFLGTAGSRFTTELVNGTEQLVSCPALFLAVTELSLLCGDLVTIRIQEAFGAKRRLGRGGRGRGGGQGVGASPFEGIKATSAAGLSSGRAVSHAATGEEPSRGPMGSHRCVH</sequence>
<feature type="region of interest" description="Disordered" evidence="1">
    <location>
        <begin position="124"/>
        <end position="148"/>
    </location>
</feature>
<dbReference type="AlphaFoldDB" id="A0A176VT80"/>
<gene>
    <name evidence="2" type="ORF">AXG93_4079s1080</name>
</gene>
<dbReference type="Proteomes" id="UP000077202">
    <property type="component" value="Unassembled WGS sequence"/>
</dbReference>